<evidence type="ECO:0000256" key="1">
    <source>
        <dbReference type="SAM" id="MobiDB-lite"/>
    </source>
</evidence>
<keyword evidence="3" id="KW-1185">Reference proteome</keyword>
<evidence type="ECO:0000313" key="3">
    <source>
        <dbReference type="Proteomes" id="UP001164776"/>
    </source>
</evidence>
<gene>
    <name evidence="2" type="ORF">BS78_K285200</name>
</gene>
<dbReference type="Proteomes" id="UP001164776">
    <property type="component" value="Unassembled WGS sequence"/>
</dbReference>
<evidence type="ECO:0000313" key="2">
    <source>
        <dbReference type="EMBL" id="KAJ1255134.1"/>
    </source>
</evidence>
<protein>
    <submittedName>
        <fullName evidence="2">Uncharacterized protein</fullName>
    </submittedName>
</protein>
<comment type="caution">
    <text evidence="2">The sequence shown here is derived from an EMBL/GenBank/DDBJ whole genome shotgun (WGS) entry which is preliminary data.</text>
</comment>
<accession>A0A9W7XB77</accession>
<dbReference type="EMBL" id="MU629803">
    <property type="protein sequence ID" value="KAJ1255134.1"/>
    <property type="molecule type" value="Genomic_DNA"/>
</dbReference>
<organism evidence="2 3">
    <name type="scientific">Paspalum vaginatum</name>
    <name type="common">seashore paspalum</name>
    <dbReference type="NCBI Taxonomy" id="158149"/>
    <lineage>
        <taxon>Eukaryota</taxon>
        <taxon>Viridiplantae</taxon>
        <taxon>Streptophyta</taxon>
        <taxon>Embryophyta</taxon>
        <taxon>Tracheophyta</taxon>
        <taxon>Spermatophyta</taxon>
        <taxon>Magnoliopsida</taxon>
        <taxon>Liliopsida</taxon>
        <taxon>Poales</taxon>
        <taxon>Poaceae</taxon>
        <taxon>PACMAD clade</taxon>
        <taxon>Panicoideae</taxon>
        <taxon>Andropogonodae</taxon>
        <taxon>Paspaleae</taxon>
        <taxon>Paspalinae</taxon>
        <taxon>Paspalum</taxon>
    </lineage>
</organism>
<name>A0A9W7XB77_9POAL</name>
<sequence>MERMLTRLMRRRSLLQQGAAAPMALAGAGATTGWSSLFSTQQQQQQAADPGVLPGGLRIRDSASQLIGRTPMVYLNKVTEDAAPGSQPSSSSSSPPSASKTGHLFAS</sequence>
<proteinExistence type="predicted"/>
<dbReference type="AlphaFoldDB" id="A0A9W7XB77"/>
<reference evidence="2 3" key="1">
    <citation type="submission" date="2022-10" db="EMBL/GenBank/DDBJ databases">
        <title>WGS assembly of Paspalum vaginatum 540-79.</title>
        <authorList>
            <person name="Sun G."/>
            <person name="Wase N."/>
            <person name="Shu S."/>
            <person name="Jenkins J."/>
            <person name="Zhou B."/>
            <person name="Torres-Rodriguez J."/>
            <person name="Chen C."/>
            <person name="Sandor L."/>
            <person name="Plott C."/>
            <person name="Yoshinga Y."/>
            <person name="Daum C."/>
            <person name="Qi P."/>
            <person name="Barry K."/>
            <person name="Lipzen A."/>
            <person name="Berry L."/>
            <person name="Pedersen C."/>
            <person name="Gottilla T."/>
            <person name="Foltz A."/>
            <person name="Yu H."/>
            <person name="O'Malley R."/>
            <person name="Zhang C."/>
            <person name="Devos K."/>
            <person name="Sigmon B."/>
            <person name="Yu B."/>
            <person name="Obata T."/>
            <person name="Schmutz J."/>
            <person name="Schnable J."/>
        </authorList>
    </citation>
    <scope>NUCLEOTIDE SEQUENCE [LARGE SCALE GENOMIC DNA]</scope>
    <source>
        <strain evidence="3">cv. 540-79</strain>
    </source>
</reference>
<feature type="compositionally biased region" description="Low complexity" evidence="1">
    <location>
        <begin position="82"/>
        <end position="99"/>
    </location>
</feature>
<feature type="region of interest" description="Disordered" evidence="1">
    <location>
        <begin position="78"/>
        <end position="107"/>
    </location>
</feature>